<feature type="non-terminal residue" evidence="2">
    <location>
        <position position="1"/>
    </location>
</feature>
<feature type="region of interest" description="Disordered" evidence="1">
    <location>
        <begin position="71"/>
        <end position="91"/>
    </location>
</feature>
<reference evidence="2 3" key="1">
    <citation type="submission" date="2019-09" db="EMBL/GenBank/DDBJ databases">
        <title>Bird 10,000 Genomes (B10K) Project - Family phase.</title>
        <authorList>
            <person name="Zhang G."/>
        </authorList>
    </citation>
    <scope>NUCLEOTIDE SEQUENCE [LARGE SCALE GENOMIC DNA]</scope>
    <source>
        <strain evidence="2">B10K-DU-011-47</strain>
        <tissue evidence="2">Mixed tissue sample</tissue>
    </source>
</reference>
<gene>
    <name evidence="2" type="primary">Ccdc83_1</name>
    <name evidence="2" type="ORF">ZAPATR_R09063</name>
</gene>
<protein>
    <submittedName>
        <fullName evidence="2">CCD83 protein</fullName>
    </submittedName>
</protein>
<evidence type="ECO:0000313" key="3">
    <source>
        <dbReference type="Proteomes" id="UP000557426"/>
    </source>
</evidence>
<dbReference type="Proteomes" id="UP000557426">
    <property type="component" value="Unassembled WGS sequence"/>
</dbReference>
<keyword evidence="3" id="KW-1185">Reference proteome</keyword>
<dbReference type="PANTHER" id="PTHR21468:SF1">
    <property type="entry name" value="COILED-COIL DOMAIN-CONTAINING PROTEIN 83"/>
    <property type="match status" value="1"/>
</dbReference>
<accession>A0A7L3FIW5</accession>
<dbReference type="PANTHER" id="PTHR21468">
    <property type="entry name" value="HSD9"/>
    <property type="match status" value="1"/>
</dbReference>
<dbReference type="EMBL" id="VZTU01016998">
    <property type="protein sequence ID" value="NXT79465.1"/>
    <property type="molecule type" value="Genomic_DNA"/>
</dbReference>
<feature type="non-terminal residue" evidence="2">
    <location>
        <position position="106"/>
    </location>
</feature>
<name>A0A7L3FIW5_9GRUI</name>
<sequence>KNTFLKSQSKTKSKKLQDSDEELWERLFTPTLDSFMYEDEKDFQEHLKPGPLEIQLMCVVGRAMPIHKEPEEMLSGNHKENGISNSDEHITAQMIKALSRGNVGQN</sequence>
<evidence type="ECO:0000313" key="2">
    <source>
        <dbReference type="EMBL" id="NXT79465.1"/>
    </source>
</evidence>
<organism evidence="2 3">
    <name type="scientific">Zapornia atra</name>
    <name type="common">Henderson crake</name>
    <dbReference type="NCBI Taxonomy" id="2585822"/>
    <lineage>
        <taxon>Eukaryota</taxon>
        <taxon>Metazoa</taxon>
        <taxon>Chordata</taxon>
        <taxon>Craniata</taxon>
        <taxon>Vertebrata</taxon>
        <taxon>Euteleostomi</taxon>
        <taxon>Archelosauria</taxon>
        <taxon>Archosauria</taxon>
        <taxon>Dinosauria</taxon>
        <taxon>Saurischia</taxon>
        <taxon>Theropoda</taxon>
        <taxon>Coelurosauria</taxon>
        <taxon>Aves</taxon>
        <taxon>Neognathae</taxon>
        <taxon>Neoaves</taxon>
        <taxon>Gruiformes</taxon>
        <taxon>Rallidae</taxon>
        <taxon>Zapornia</taxon>
    </lineage>
</organism>
<proteinExistence type="predicted"/>
<feature type="compositionally biased region" description="Basic and acidic residues" evidence="1">
    <location>
        <begin position="71"/>
        <end position="90"/>
    </location>
</feature>
<dbReference type="InterPro" id="IPR026702">
    <property type="entry name" value="CCDC83"/>
</dbReference>
<dbReference type="AlphaFoldDB" id="A0A7L3FIW5"/>
<evidence type="ECO:0000256" key="1">
    <source>
        <dbReference type="SAM" id="MobiDB-lite"/>
    </source>
</evidence>
<comment type="caution">
    <text evidence="2">The sequence shown here is derived from an EMBL/GenBank/DDBJ whole genome shotgun (WGS) entry which is preliminary data.</text>
</comment>